<dbReference type="Gramene" id="CDF35050">
    <property type="protein sequence ID" value="CDF35050"/>
    <property type="gene ID" value="CHC_T00003378001"/>
</dbReference>
<name>R7QC68_CHOCR</name>
<reference evidence="2" key="1">
    <citation type="journal article" date="2013" name="Proc. Natl. Acad. Sci. U.S.A.">
        <title>Genome structure and metabolic features in the red seaweed Chondrus crispus shed light on evolution of the Archaeplastida.</title>
        <authorList>
            <person name="Collen J."/>
            <person name="Porcel B."/>
            <person name="Carre W."/>
            <person name="Ball S.G."/>
            <person name="Chaparro C."/>
            <person name="Tonon T."/>
            <person name="Barbeyron T."/>
            <person name="Michel G."/>
            <person name="Noel B."/>
            <person name="Valentin K."/>
            <person name="Elias M."/>
            <person name="Artiguenave F."/>
            <person name="Arun A."/>
            <person name="Aury J.M."/>
            <person name="Barbosa-Neto J.F."/>
            <person name="Bothwell J.H."/>
            <person name="Bouget F.Y."/>
            <person name="Brillet L."/>
            <person name="Cabello-Hurtado F."/>
            <person name="Capella-Gutierrez S."/>
            <person name="Charrier B."/>
            <person name="Cladiere L."/>
            <person name="Cock J.M."/>
            <person name="Coelho S.M."/>
            <person name="Colleoni C."/>
            <person name="Czjzek M."/>
            <person name="Da Silva C."/>
            <person name="Delage L."/>
            <person name="Denoeud F."/>
            <person name="Deschamps P."/>
            <person name="Dittami S.M."/>
            <person name="Gabaldon T."/>
            <person name="Gachon C.M."/>
            <person name="Groisillier A."/>
            <person name="Herve C."/>
            <person name="Jabbari K."/>
            <person name="Katinka M."/>
            <person name="Kloareg B."/>
            <person name="Kowalczyk N."/>
            <person name="Labadie K."/>
            <person name="Leblanc C."/>
            <person name="Lopez P.J."/>
            <person name="McLachlan D.H."/>
            <person name="Meslet-Cladiere L."/>
            <person name="Moustafa A."/>
            <person name="Nehr Z."/>
            <person name="Nyvall Collen P."/>
            <person name="Panaud O."/>
            <person name="Partensky F."/>
            <person name="Poulain J."/>
            <person name="Rensing S.A."/>
            <person name="Rousvoal S."/>
            <person name="Samson G."/>
            <person name="Symeonidi A."/>
            <person name="Weissenbach J."/>
            <person name="Zambounis A."/>
            <person name="Wincker P."/>
            <person name="Boyen C."/>
        </authorList>
    </citation>
    <scope>NUCLEOTIDE SEQUENCE [LARGE SCALE GENOMIC DNA]</scope>
    <source>
        <strain evidence="2">cv. Stackhouse</strain>
    </source>
</reference>
<dbReference type="RefSeq" id="XP_005714869.1">
    <property type="nucleotide sequence ID" value="XM_005714812.1"/>
</dbReference>
<dbReference type="GeneID" id="17322604"/>
<keyword evidence="2" id="KW-1185">Reference proteome</keyword>
<evidence type="ECO:0000313" key="1">
    <source>
        <dbReference type="EMBL" id="CDF35050.1"/>
    </source>
</evidence>
<dbReference type="Proteomes" id="UP000012073">
    <property type="component" value="Unassembled WGS sequence"/>
</dbReference>
<dbReference type="KEGG" id="ccp:CHC_T00003378001"/>
<protein>
    <submittedName>
        <fullName evidence="1">Uncharacterized protein</fullName>
    </submittedName>
</protein>
<proteinExistence type="predicted"/>
<gene>
    <name evidence="1" type="ORF">CHC_T00003378001</name>
</gene>
<evidence type="ECO:0000313" key="2">
    <source>
        <dbReference type="Proteomes" id="UP000012073"/>
    </source>
</evidence>
<organism evidence="1 2">
    <name type="scientific">Chondrus crispus</name>
    <name type="common">Carrageen Irish moss</name>
    <name type="synonym">Polymorpha crispa</name>
    <dbReference type="NCBI Taxonomy" id="2769"/>
    <lineage>
        <taxon>Eukaryota</taxon>
        <taxon>Rhodophyta</taxon>
        <taxon>Florideophyceae</taxon>
        <taxon>Rhodymeniophycidae</taxon>
        <taxon>Gigartinales</taxon>
        <taxon>Gigartinaceae</taxon>
        <taxon>Chondrus</taxon>
    </lineage>
</organism>
<dbReference type="EMBL" id="HG001716">
    <property type="protein sequence ID" value="CDF35050.1"/>
    <property type="molecule type" value="Genomic_DNA"/>
</dbReference>
<sequence>MSVDVNAIWLLRRSFCKAANSGRVKSSLFAFRTYFEPSIKGMHALSGGARGLGRNNWSSVVPAVVN</sequence>
<accession>R7QC68</accession>
<dbReference type="AlphaFoldDB" id="R7QC68"/>